<dbReference type="Pfam" id="PF13517">
    <property type="entry name" value="FG-GAP_3"/>
    <property type="match status" value="3"/>
</dbReference>
<dbReference type="SUPFAM" id="SSF69318">
    <property type="entry name" value="Integrin alpha N-terminal domain"/>
    <property type="match status" value="3"/>
</dbReference>
<protein>
    <submittedName>
        <fullName evidence="3">VCBS repeat-containing protein</fullName>
    </submittedName>
</protein>
<dbReference type="EMBL" id="JAENIJ010000009">
    <property type="protein sequence ID" value="MBK1882255.1"/>
    <property type="molecule type" value="Genomic_DNA"/>
</dbReference>
<feature type="chain" id="PRO_5037275278" evidence="2">
    <location>
        <begin position="20"/>
        <end position="947"/>
    </location>
</feature>
<gene>
    <name evidence="3" type="ORF">JIN85_07505</name>
</gene>
<proteinExistence type="predicted"/>
<sequence>MKRVLIAAAISLFPFFAQAIPAGFKPRVDLTESTNFSSSVWIDADGNGVEELAGISVERNQLMYSPRYAASGASSGRKFLPGVLISPHGSVLKADIDRDGRKDLVMQDENRLVWWRSVPDAEMVFMNDWVTDLPQGRQIDFIVDMDGDGVLDLLMGPETEVVNFDTVTHSAEIGYGNGNGAFEWVVVIAEGGDAAGSAGFPVDVDGDGDLDWPVNSNLIALMQGRSVVTLQNYPEGVSSYRTIFADIDGEAGAELLCMQGFRFTNELNPKIEVMKWQAGGGWSMIDDFSLSDLGVSYFERPTELGVVVGNFDSDPAEDILICSGNYAYKLGWRIGSLVKDQYLSWENGPAVEDWASVIKNDAGGLDSLLIDSSLKCDNVLGETVALGGGPLWRVDFSESRSIPSIPVQVTSFHDARSFAMFNMDGKPTLASLGGKDKSLSVWDDLSGVSGRKTITTMSLPGIGIFGGNFRGNTDNELVWMTSSEYSTVSFVADYSYLMAGRPYTNDGQSYGDSRSTAFFGSRPAALLGAGDFDGDGIDDVLYARSSNGMLIWRSGVEPSTADLALKTFGIEEHEIAAAPFLFSNSSGFGSVSERAQITGAEPQNYVVRDMDGDGDLDIIQFPSIYGNVAALFSNDGTGEFTSKPIGPESADAGAAVAVGNFDGSGALDLVLIYRSYSSSGENACTVKICPDVGTGPTEDMQLDLLFGKAAVADFNADGLDDLVLAGGIGLKVMGEPITDSQLIVYARKHSQSFEPPFLLSNEVRAASALMAGDFNGDGKADLVHGSAIDGTVSYFESADMDAWPSFSDWAAANGVEATNQDADGDGATNFQEYLTGRNPKLAEDAGHTGGEPGEAPWIEVEMDDSYFMTYHGTLHAKHAIPRQLASGTSTVVLEQSDDLIEWEPVESSPTATQSTTDPNWLTLSWDLNVYIQEGGSAKFYRFNTSLN</sequence>
<keyword evidence="1 2" id="KW-0732">Signal</keyword>
<dbReference type="Proteomes" id="UP000603141">
    <property type="component" value="Unassembled WGS sequence"/>
</dbReference>
<evidence type="ECO:0000256" key="2">
    <source>
        <dbReference type="SAM" id="SignalP"/>
    </source>
</evidence>
<dbReference type="Gene3D" id="2.130.10.130">
    <property type="entry name" value="Integrin alpha, N-terminal"/>
    <property type="match status" value="1"/>
</dbReference>
<dbReference type="RefSeq" id="WP_200269217.1">
    <property type="nucleotide sequence ID" value="NZ_JAENIJ010000009.1"/>
</dbReference>
<dbReference type="PANTHER" id="PTHR44103:SF1">
    <property type="entry name" value="PROPROTEIN CONVERTASE P"/>
    <property type="match status" value="1"/>
</dbReference>
<dbReference type="PANTHER" id="PTHR44103">
    <property type="entry name" value="PROPROTEIN CONVERTASE P"/>
    <property type="match status" value="1"/>
</dbReference>
<feature type="signal peptide" evidence="2">
    <location>
        <begin position="1"/>
        <end position="19"/>
    </location>
</feature>
<reference evidence="3" key="1">
    <citation type="submission" date="2021-01" db="EMBL/GenBank/DDBJ databases">
        <title>Modified the classification status of verrucomicrobia.</title>
        <authorList>
            <person name="Feng X."/>
        </authorList>
    </citation>
    <scope>NUCLEOTIDE SEQUENCE</scope>
    <source>
        <strain evidence="3">KCTC 22041</strain>
    </source>
</reference>
<dbReference type="InterPro" id="IPR028994">
    <property type="entry name" value="Integrin_alpha_N"/>
</dbReference>
<comment type="caution">
    <text evidence="3">The sequence shown here is derived from an EMBL/GenBank/DDBJ whole genome shotgun (WGS) entry which is preliminary data.</text>
</comment>
<evidence type="ECO:0000256" key="1">
    <source>
        <dbReference type="ARBA" id="ARBA00022729"/>
    </source>
</evidence>
<dbReference type="InterPro" id="IPR013517">
    <property type="entry name" value="FG-GAP"/>
</dbReference>
<evidence type="ECO:0000313" key="3">
    <source>
        <dbReference type="EMBL" id="MBK1882255.1"/>
    </source>
</evidence>
<keyword evidence="4" id="KW-1185">Reference proteome</keyword>
<accession>A0A934S6P0</accession>
<name>A0A934S6P0_9BACT</name>
<organism evidence="3 4">
    <name type="scientific">Luteolibacter pohnpeiensis</name>
    <dbReference type="NCBI Taxonomy" id="454153"/>
    <lineage>
        <taxon>Bacteria</taxon>
        <taxon>Pseudomonadati</taxon>
        <taxon>Verrucomicrobiota</taxon>
        <taxon>Verrucomicrobiia</taxon>
        <taxon>Verrucomicrobiales</taxon>
        <taxon>Verrucomicrobiaceae</taxon>
        <taxon>Luteolibacter</taxon>
    </lineage>
</organism>
<evidence type="ECO:0000313" key="4">
    <source>
        <dbReference type="Proteomes" id="UP000603141"/>
    </source>
</evidence>
<dbReference type="AlphaFoldDB" id="A0A934S6P0"/>